<proteinExistence type="predicted"/>
<accession>A0ABS3JT49</accession>
<dbReference type="Proteomes" id="UP000664628">
    <property type="component" value="Unassembled WGS sequence"/>
</dbReference>
<protein>
    <submittedName>
        <fullName evidence="1">Uncharacterized protein</fullName>
    </submittedName>
</protein>
<reference evidence="1 2" key="1">
    <citation type="submission" date="2021-03" db="EMBL/GenBank/DDBJ databases">
        <title>Fibrella sp. HMF5405 genome sequencing and assembly.</title>
        <authorList>
            <person name="Kang H."/>
            <person name="Kim H."/>
            <person name="Bae S."/>
            <person name="Joh K."/>
        </authorList>
    </citation>
    <scope>NUCLEOTIDE SEQUENCE [LARGE SCALE GENOMIC DNA]</scope>
    <source>
        <strain evidence="1 2">HMF5405</strain>
    </source>
</reference>
<keyword evidence="2" id="KW-1185">Reference proteome</keyword>
<evidence type="ECO:0000313" key="1">
    <source>
        <dbReference type="EMBL" id="MBO0953181.1"/>
    </source>
</evidence>
<name>A0ABS3JT49_9BACT</name>
<organism evidence="1 2">
    <name type="scientific">Fibrella forsythiae</name>
    <dbReference type="NCBI Taxonomy" id="2817061"/>
    <lineage>
        <taxon>Bacteria</taxon>
        <taxon>Pseudomonadati</taxon>
        <taxon>Bacteroidota</taxon>
        <taxon>Cytophagia</taxon>
        <taxon>Cytophagales</taxon>
        <taxon>Spirosomataceae</taxon>
        <taxon>Fibrella</taxon>
    </lineage>
</organism>
<sequence>MVSAQAQPTSFAPESPADKAGKAELVEQAFSQHSYLYSQLIQHCFTFKLSSSCWTKFSDPANTENDSGLGTMNYWCRYVTEYAKRQGLGDLEALKSGSPQDQKDNRPQMDAIIQKLKAQFSMSIQAPGSCTAKGYELMRRYPYEVLERIGYRTPA</sequence>
<gene>
    <name evidence="1" type="ORF">J2I46_31705</name>
</gene>
<dbReference type="EMBL" id="JAFMYW010000023">
    <property type="protein sequence ID" value="MBO0953181.1"/>
    <property type="molecule type" value="Genomic_DNA"/>
</dbReference>
<evidence type="ECO:0000313" key="2">
    <source>
        <dbReference type="Proteomes" id="UP000664628"/>
    </source>
</evidence>
<comment type="caution">
    <text evidence="1">The sequence shown here is derived from an EMBL/GenBank/DDBJ whole genome shotgun (WGS) entry which is preliminary data.</text>
</comment>
<dbReference type="RefSeq" id="WP_207333133.1">
    <property type="nucleotide sequence ID" value="NZ_JAFMYW010000023.1"/>
</dbReference>